<keyword evidence="1" id="KW-1133">Transmembrane helix</keyword>
<gene>
    <name evidence="2" type="ORF">GX888_01085</name>
</gene>
<dbReference type="EMBL" id="JAAZIL010000028">
    <property type="protein sequence ID" value="NLZ24331.1"/>
    <property type="molecule type" value="Genomic_DNA"/>
</dbReference>
<keyword evidence="1" id="KW-0812">Transmembrane</keyword>
<dbReference type="Proteomes" id="UP000564033">
    <property type="component" value="Unassembled WGS sequence"/>
</dbReference>
<dbReference type="InterPro" id="IPR012902">
    <property type="entry name" value="N_methyl_site"/>
</dbReference>
<dbReference type="InterPro" id="IPR045584">
    <property type="entry name" value="Pilin-like"/>
</dbReference>
<sequence>MKKRVKYNGFSLVEMLFTIMLIGIISLLVGVTLNTIIKASNSTNMKNLARKDIDYIMELIKKTVSNSQLDYILLFDSGERRLSISGDVVTVTDVADMEGIYGDIEKVDGMVGNELHVKIYGYDTWSCIGYFKDKDNEEYGYLVQRIVRGELDDHGTCFSSSLSDTTFLHSLIMDIPSFEMSYIDVGDDKNSMFEIDMTIEPLFWPLKQHILVKPSVQRKAIISTEALTWY</sequence>
<evidence type="ECO:0000256" key="1">
    <source>
        <dbReference type="SAM" id="Phobius"/>
    </source>
</evidence>
<reference evidence="2 3" key="1">
    <citation type="journal article" date="2020" name="Biotechnol. Biofuels">
        <title>New insights from the biogas microbiome by comprehensive genome-resolved metagenomics of nearly 1600 species originating from multiple anaerobic digesters.</title>
        <authorList>
            <person name="Campanaro S."/>
            <person name="Treu L."/>
            <person name="Rodriguez-R L.M."/>
            <person name="Kovalovszki A."/>
            <person name="Ziels R.M."/>
            <person name="Maus I."/>
            <person name="Zhu X."/>
            <person name="Kougias P.G."/>
            <person name="Basile A."/>
            <person name="Luo G."/>
            <person name="Schluter A."/>
            <person name="Konstantinidis K.T."/>
            <person name="Angelidaki I."/>
        </authorList>
    </citation>
    <scope>NUCLEOTIDE SEQUENCE [LARGE SCALE GENOMIC DNA]</scope>
    <source>
        <strain evidence="2">AS19jrsBPTG_9</strain>
    </source>
</reference>
<feature type="transmembrane region" description="Helical" evidence="1">
    <location>
        <begin position="12"/>
        <end position="37"/>
    </location>
</feature>
<protein>
    <submittedName>
        <fullName evidence="2">Type II secretion system protein</fullName>
    </submittedName>
</protein>
<proteinExistence type="predicted"/>
<dbReference type="NCBIfam" id="TIGR02532">
    <property type="entry name" value="IV_pilin_GFxxxE"/>
    <property type="match status" value="1"/>
</dbReference>
<dbReference type="SUPFAM" id="SSF54523">
    <property type="entry name" value="Pili subunits"/>
    <property type="match status" value="1"/>
</dbReference>
<evidence type="ECO:0000313" key="3">
    <source>
        <dbReference type="Proteomes" id="UP000564033"/>
    </source>
</evidence>
<accession>A0A847VCW5</accession>
<evidence type="ECO:0000313" key="2">
    <source>
        <dbReference type="EMBL" id="NLZ24331.1"/>
    </source>
</evidence>
<comment type="caution">
    <text evidence="2">The sequence shown here is derived from an EMBL/GenBank/DDBJ whole genome shotgun (WGS) entry which is preliminary data.</text>
</comment>
<name>A0A847VCW5_9BACT</name>
<organism evidence="2 3">
    <name type="scientific">Candidatus Dojkabacteria bacterium</name>
    <dbReference type="NCBI Taxonomy" id="2099670"/>
    <lineage>
        <taxon>Bacteria</taxon>
        <taxon>Candidatus Dojkabacteria</taxon>
    </lineage>
</organism>
<dbReference type="Pfam" id="PF07963">
    <property type="entry name" value="N_methyl"/>
    <property type="match status" value="1"/>
</dbReference>
<dbReference type="AlphaFoldDB" id="A0A847VCW5"/>
<keyword evidence="1" id="KW-0472">Membrane</keyword>